<comment type="subcellular location">
    <subcellularLocation>
        <location evidence="10">Cell inner membrane</location>
        <topology evidence="10">Multi-pass membrane protein</topology>
    </subcellularLocation>
    <subcellularLocation>
        <location evidence="1">Cell membrane</location>
        <topology evidence="1">Multi-pass membrane protein</topology>
    </subcellularLocation>
</comment>
<keyword evidence="4 10" id="KW-0812">Transmembrane</keyword>
<feature type="transmembrane region" description="Helical" evidence="10">
    <location>
        <begin position="359"/>
        <end position="377"/>
    </location>
</feature>
<comment type="caution">
    <text evidence="10">Lacks conserved residue(s) required for the propagation of feature annotation.</text>
</comment>
<evidence type="ECO:0000256" key="10">
    <source>
        <dbReference type="RuleBase" id="RU366002"/>
    </source>
</evidence>
<feature type="transmembrane region" description="Helical" evidence="10">
    <location>
        <begin position="42"/>
        <end position="60"/>
    </location>
</feature>
<evidence type="ECO:0000256" key="2">
    <source>
        <dbReference type="ARBA" id="ARBA00022448"/>
    </source>
</evidence>
<feature type="transmembrane region" description="Helical" evidence="10">
    <location>
        <begin position="15"/>
        <end position="33"/>
    </location>
</feature>
<proteinExistence type="inferred from homology"/>
<dbReference type="NCBIfam" id="TIGR00831">
    <property type="entry name" value="a_cpa1"/>
    <property type="match status" value="1"/>
</dbReference>
<dbReference type="InterPro" id="IPR006153">
    <property type="entry name" value="Cation/H_exchanger_TM"/>
</dbReference>
<evidence type="ECO:0000256" key="4">
    <source>
        <dbReference type="ARBA" id="ARBA00022692"/>
    </source>
</evidence>
<evidence type="ECO:0000259" key="11">
    <source>
        <dbReference type="Pfam" id="PF00999"/>
    </source>
</evidence>
<evidence type="ECO:0000256" key="3">
    <source>
        <dbReference type="ARBA" id="ARBA00022475"/>
    </source>
</evidence>
<keyword evidence="10" id="KW-0050">Antiport</keyword>
<feature type="transmembrane region" description="Helical" evidence="10">
    <location>
        <begin position="194"/>
        <end position="216"/>
    </location>
</feature>
<dbReference type="EMBL" id="BSPC01000028">
    <property type="protein sequence ID" value="GLS20285.1"/>
    <property type="molecule type" value="Genomic_DNA"/>
</dbReference>
<evidence type="ECO:0000256" key="7">
    <source>
        <dbReference type="ARBA" id="ARBA00023065"/>
    </source>
</evidence>
<feature type="transmembrane region" description="Helical" evidence="10">
    <location>
        <begin position="317"/>
        <end position="347"/>
    </location>
</feature>
<comment type="caution">
    <text evidence="12">The sequence shown here is derived from an EMBL/GenBank/DDBJ whole genome shotgun (WGS) entry which is preliminary data.</text>
</comment>
<keyword evidence="8 10" id="KW-0472">Membrane</keyword>
<dbReference type="InterPro" id="IPR018422">
    <property type="entry name" value="Cation/H_exchanger_CPA1"/>
</dbReference>
<organism evidence="12 13">
    <name type="scientific">Labrys miyagiensis</name>
    <dbReference type="NCBI Taxonomy" id="346912"/>
    <lineage>
        <taxon>Bacteria</taxon>
        <taxon>Pseudomonadati</taxon>
        <taxon>Pseudomonadota</taxon>
        <taxon>Alphaproteobacteria</taxon>
        <taxon>Hyphomicrobiales</taxon>
        <taxon>Xanthobacteraceae</taxon>
        <taxon>Labrys</taxon>
    </lineage>
</organism>
<protein>
    <submittedName>
        <fullName evidence="12">Na+/H+ antiporter</fullName>
    </submittedName>
</protein>
<feature type="transmembrane region" description="Helical" evidence="10">
    <location>
        <begin position="66"/>
        <end position="86"/>
    </location>
</feature>
<keyword evidence="5 10" id="KW-1133">Transmembrane helix</keyword>
<dbReference type="Pfam" id="PF00999">
    <property type="entry name" value="Na_H_Exchanger"/>
    <property type="match status" value="1"/>
</dbReference>
<feature type="transmembrane region" description="Helical" evidence="10">
    <location>
        <begin position="245"/>
        <end position="265"/>
    </location>
</feature>
<keyword evidence="3" id="KW-1003">Cell membrane</keyword>
<name>A0ABQ6CJD7_9HYPH</name>
<keyword evidence="6 10" id="KW-0915">Sodium</keyword>
<dbReference type="PANTHER" id="PTHR10110:SF86">
    <property type="entry name" value="SODIUM_HYDROGEN EXCHANGER 7"/>
    <property type="match status" value="1"/>
</dbReference>
<accession>A0ABQ6CJD7</accession>
<evidence type="ECO:0000256" key="6">
    <source>
        <dbReference type="ARBA" id="ARBA00023053"/>
    </source>
</evidence>
<keyword evidence="13" id="KW-1185">Reference proteome</keyword>
<evidence type="ECO:0000313" key="12">
    <source>
        <dbReference type="EMBL" id="GLS20285.1"/>
    </source>
</evidence>
<comment type="function">
    <text evidence="10">Na(+)/H(+) antiporter that extrudes sodium in exchange for external protons.</text>
</comment>
<keyword evidence="7 10" id="KW-0406">Ion transport</keyword>
<dbReference type="PANTHER" id="PTHR10110">
    <property type="entry name" value="SODIUM/HYDROGEN EXCHANGER"/>
    <property type="match status" value="1"/>
</dbReference>
<comment type="similarity">
    <text evidence="10">Belongs to the monovalent cation:proton antiporter 1 (CPA1) transporter (TC 2.A.36) family.</text>
</comment>
<dbReference type="Gene3D" id="6.10.140.1330">
    <property type="match status" value="1"/>
</dbReference>
<keyword evidence="2 10" id="KW-0813">Transport</keyword>
<dbReference type="InterPro" id="IPR004705">
    <property type="entry name" value="Cation/H_exchanger_CPA1_bac"/>
</dbReference>
<keyword evidence="10" id="KW-0997">Cell inner membrane</keyword>
<evidence type="ECO:0000256" key="1">
    <source>
        <dbReference type="ARBA" id="ARBA00004651"/>
    </source>
</evidence>
<sequence length="536" mass="57230">MTGAISGGFVEPTQLFELVIVMLLAIIALHYVAHRLGLPPSVALLTGGALLAFMPGLPVIALDPSLVLVIFLPPLLMDGAWVIALGHLKRHMIGIASLAVGAVVFTTVVVAVVTHWLLPSLPWAACATLGAIVSPPDAVSARAILQRVKLPRRLLILLEGESLLNDASGLVLFRFAIAAGVTGAFSTVDALGSFFILAIGGALVGIAVGIAWVLLVRRLGDEYLMIAASVMAAWPSYLLGEMIHVSGVIATVTTGLIMGWHQHTVLSASVRMRGTSFWTVMIFLMEASVFMLIGSSLRGVVERVGGFGVVIDEMGGPILLILLALTLARFAWVFGSDVVITVCRILGLRRYAPLGSRSAAVLSWAGVRGVVTLALALSIPEGFPGRDFILVTAFAVILGTVLLQGTSLGLLIRWAGLSEPISEKARFSMSQAEAAMAQVQAKIIESRAYDDEGNLVHPRLLERYQRRATAIVDYVGQEEQYAPQLHAHFDLVLEAIAAGRAELIRLHRSGDIDEETLQELERDLDLEELSAISAKS</sequence>
<evidence type="ECO:0000313" key="13">
    <source>
        <dbReference type="Proteomes" id="UP001156882"/>
    </source>
</evidence>
<feature type="transmembrane region" description="Helical" evidence="10">
    <location>
        <begin position="389"/>
        <end position="412"/>
    </location>
</feature>
<feature type="transmembrane region" description="Helical" evidence="10">
    <location>
        <begin position="277"/>
        <end position="297"/>
    </location>
</feature>
<evidence type="ECO:0000256" key="5">
    <source>
        <dbReference type="ARBA" id="ARBA00022989"/>
    </source>
</evidence>
<evidence type="ECO:0000256" key="9">
    <source>
        <dbReference type="ARBA" id="ARBA00023201"/>
    </source>
</evidence>
<keyword evidence="9 10" id="KW-0739">Sodium transport</keyword>
<evidence type="ECO:0000256" key="8">
    <source>
        <dbReference type="ARBA" id="ARBA00023136"/>
    </source>
</evidence>
<feature type="transmembrane region" description="Helical" evidence="10">
    <location>
        <begin position="93"/>
        <end position="116"/>
    </location>
</feature>
<gene>
    <name evidence="12" type="ORF">GCM10007874_33020</name>
</gene>
<dbReference type="Proteomes" id="UP001156882">
    <property type="component" value="Unassembled WGS sequence"/>
</dbReference>
<reference evidence="13" key="1">
    <citation type="journal article" date="2019" name="Int. J. Syst. Evol. Microbiol.">
        <title>The Global Catalogue of Microorganisms (GCM) 10K type strain sequencing project: providing services to taxonomists for standard genome sequencing and annotation.</title>
        <authorList>
            <consortium name="The Broad Institute Genomics Platform"/>
            <consortium name="The Broad Institute Genome Sequencing Center for Infectious Disease"/>
            <person name="Wu L."/>
            <person name="Ma J."/>
        </authorList>
    </citation>
    <scope>NUCLEOTIDE SEQUENCE [LARGE SCALE GENOMIC DNA]</scope>
    <source>
        <strain evidence="13">NBRC 101365</strain>
    </source>
</reference>
<feature type="domain" description="Cation/H+ exchanger transmembrane" evidence="11">
    <location>
        <begin position="24"/>
        <end position="414"/>
    </location>
</feature>